<dbReference type="GO" id="GO:0060294">
    <property type="term" value="P:cilium movement involved in cell motility"/>
    <property type="evidence" value="ECO:0007669"/>
    <property type="project" value="TreeGrafter"/>
</dbReference>
<dbReference type="Gene3D" id="1.20.920.20">
    <property type="match status" value="1"/>
</dbReference>
<dbReference type="SUPFAM" id="SSF52540">
    <property type="entry name" value="P-loop containing nucleoside triphosphate hydrolases"/>
    <property type="match status" value="1"/>
</dbReference>
<dbReference type="InterPro" id="IPR026983">
    <property type="entry name" value="DHC"/>
</dbReference>
<dbReference type="InterPro" id="IPR024743">
    <property type="entry name" value="Dynein_HC_stalk"/>
</dbReference>
<gene>
    <name evidence="1" type="ORF">MS3_07783</name>
</gene>
<name>A0A094ZWV7_SCHHA</name>
<protein>
    <submittedName>
        <fullName evidence="1">Dynein heavy chain domain-containing protein 1</fullName>
    </submittedName>
</protein>
<dbReference type="GO" id="GO:0097729">
    <property type="term" value="C:9+2 motile cilium"/>
    <property type="evidence" value="ECO:0007669"/>
    <property type="project" value="TreeGrafter"/>
</dbReference>
<organism evidence="1">
    <name type="scientific">Schistosoma haematobium</name>
    <name type="common">Blood fluke</name>
    <dbReference type="NCBI Taxonomy" id="6185"/>
    <lineage>
        <taxon>Eukaryota</taxon>
        <taxon>Metazoa</taxon>
        <taxon>Spiralia</taxon>
        <taxon>Lophotrochozoa</taxon>
        <taxon>Platyhelminthes</taxon>
        <taxon>Trematoda</taxon>
        <taxon>Digenea</taxon>
        <taxon>Strigeidida</taxon>
        <taxon>Schistosomatoidea</taxon>
        <taxon>Schistosomatidae</taxon>
        <taxon>Schistosoma</taxon>
    </lineage>
</organism>
<reference evidence="1" key="1">
    <citation type="journal article" date="2012" name="Nat. Genet.">
        <title>Whole-genome sequence of Schistosoma haematobium.</title>
        <authorList>
            <person name="Young N.D."/>
            <person name="Jex A.R."/>
            <person name="Li B."/>
            <person name="Liu S."/>
            <person name="Yang L."/>
            <person name="Xiong Z."/>
            <person name="Li Y."/>
            <person name="Cantacessi C."/>
            <person name="Hall R.S."/>
            <person name="Xu X."/>
            <person name="Chen F."/>
            <person name="Wu X."/>
            <person name="Zerlotini A."/>
            <person name="Oliveira G."/>
            <person name="Hofmann A."/>
            <person name="Zhang G."/>
            <person name="Fang X."/>
            <person name="Kang Y."/>
            <person name="Campbell B.E."/>
            <person name="Loukas A."/>
            <person name="Ranganathan S."/>
            <person name="Rollinson D."/>
            <person name="Rinaldi G."/>
            <person name="Brindley P.J."/>
            <person name="Yang H."/>
            <person name="Wang J."/>
            <person name="Wang J."/>
            <person name="Gasser R.B."/>
        </authorList>
    </citation>
    <scope>NUCLEOTIDE SEQUENCE [LARGE SCALE GENOMIC DNA]</scope>
</reference>
<dbReference type="Gene3D" id="3.40.50.300">
    <property type="entry name" value="P-loop containing nucleotide triphosphate hydrolases"/>
    <property type="match status" value="2"/>
</dbReference>
<dbReference type="GO" id="GO:0051959">
    <property type="term" value="F:dynein light intermediate chain binding"/>
    <property type="evidence" value="ECO:0007669"/>
    <property type="project" value="InterPro"/>
</dbReference>
<dbReference type="GO" id="GO:0030286">
    <property type="term" value="C:dynein complex"/>
    <property type="evidence" value="ECO:0007669"/>
    <property type="project" value="InterPro"/>
</dbReference>
<dbReference type="PANTHER" id="PTHR10676">
    <property type="entry name" value="DYNEIN HEAVY CHAIN FAMILY PROTEIN"/>
    <property type="match status" value="1"/>
</dbReference>
<dbReference type="InterPro" id="IPR027417">
    <property type="entry name" value="P-loop_NTPase"/>
</dbReference>
<sequence>MMFINQQLNTCNICKQFIQHFQKCLSHCEELKFIQLVKWSQYEQFIIKWKKFTNQIEWARKKFRRYQEEFYQVYNKKIEETIKEVDRLVHLLTTGKYSDVNNDAQMILNDMKEPYCYVIKLESSIHQLLDQHKTVQNCEYNEKQFEKAKIDKMNLSYSSNRSLMNTTITLDNTLYITDNCQVNFKHIKQSCKYFNETNNILLYIDHEMKKVNCRYDAWQLNLKIDTFKQELYKSRLGEITLNMFNEKYQKLISLCNQLRNDDVIVQYDTKCLNKMEKLLKLLSYILDTELLDLSGRYSSRSNRCTTEIPYPWIFLNIDNLIENLCELSNKLQSLLDSELLNRIKQNETTNEYLLENDYYLMKKLNQTKNTLCNMKLIQDYWLYLYRLYSLKQSNEECNSNQFIILTDNYVNLENDILLNNDRVISVQSIEYEDNELIQINCINLQCFIEIVHSKWDLWLILKNDLYEHVSMFEKSIDEMCETFPLFCLLSKMERIELLSNWAIPYCDYTAPLKCSVEDFIDQKQNRYQSSLDTNCGLVNLNKWIKRLFPYLLDCVMIWCKAEKCWKITGVINEFHQHIELLDSLKWIPSINQWFTQFYSTLQLTFLRMTLNSLLNVEGNNKWINESIRKKQLIPVIILELTIRIMNWQKLEKIIIKEDRKDEFVKIIEYFEEQLNSVIEPLKTIPFIYDNQFSSRIDQLTCQMLIGTILGFIYLIQDLRKESNLDENNFIWQRLIKTQLISSILNPERNEYFSNELNEYNDIPTIGIKQFSTIHPYKWDNQSLLINNNTLYIPLLNTSQELIQLGSALNNHEFGLLIGSFGSGKQTIIRQLAFLLGRRLIEFSSSIFNDTFENTLKNDILSCIRIGCLFSIMNMHNLKCGELEIVINCLNEVRKCNFMSNGRIQLSFRNITIEWPNYSFIIQCLFKYYLPEYQSSSIKYRLVSLLNRSLTYFTNESVLHHKQTNTYYLSLSTIIKTFEYAKQFWLEKFNHLQDIRKHTALKSLVILRKEEDRLAEIAIRYGLFKAYRINLSMDCIKDNFKKVVLQSSLDFDWSSTIEQYLSLNSALPFMSSNEECLKCDNHLYPKVSWEFIYRLLREMYVRNLEIVNGQLIKIIELWQLINVNRPILIIGSVGSVTRKLFIEKTTIDDLSPGLIHQFSILSTEVNNELNWSHIWRIWRKTSYLSYMVINYIWDKILNELDNHIPTILDQIWELMNQWCHNEKGFLNITSYKNAFCQQSIKNSLALMSELLNKYFPRELWELRKDGIKPSSVYQSNLTLIDYYWSEWRNIEDQPVFYEILIRNLFLFSFIWGIGGGLAGDPRLKSRFETIMLRILKDFIRLSNSLNIHSIDNSSFTLSIESYYTNQMNYCTSMKWNNDNDHHENEYENIKEFQYSLFNCLIDLRTGYLTPFWYTDYLQLHWPEEYDIIHPNGNTYHSKPLLSTLFHLTVHLFTGSLFIQSGRPVIISGPFGSGKSQLAIAISQNSERSKQLISSYNNNNKTGKKCTSSFRIQSNDFLHRIISNSQKTNNQYPKQIFDKKINLMHNVIILEDVHLISKTATTQRIWNQELRNQLTTCNLNHNNYSKAKYNFIPILTSLDHDHQLHFSTKLNSLMYQFAYISLTDPCLLFVKEMNIDGFLYEQNIYGFSPISLLCQSMMCHSLSRISGMLVERFSWIIWYMHCALMKERCTYNNTKVDWLIMHKIAHSIGYHLKNYYPCKSTDEIPLNSSIVSDNINRHIYSRWTPLLISESIHLNSKNQLSNILQSVLFLCQEIKRYFGPLLPKDLCSEWLFNNLSRSIDYYLMKPSSLGLLVPISYLLFGPAGSLFLDSKITRQSILHLSKHSLTKLTNTSSSVVSQRVCNESGFSVNSTSSPSVSCSTLTTSLSYSSCYSNSITSSSIPTTSITDSSFSTQLFNTFSTSTQYNSNNYTSSNFSTTTVFTSSSDSLEAEQEKKEEEKQIISTESISINDNDINYEFSTQIEQLCSKLNDETETSLSNYKRPIYSPFYEKYDEKCNKSHRSWAKLQELRFDLPWNEMNYDKLKGIFVIASKDDFDPKSILKRFLYNYDFLLNNNNDKNHFILYELFIEAYLLTYHYLNENINDIHRRQTLFNNQYSFNYIIQTINVWYYLQYNRNEQYNNQLLLLLYNQFNDTNLLYNSMKNNYDLLENQIIQANSILELMRKDLSNYQEIYLPEAKLNYTNTNEHLQYLENEILHKENELMNMKKPMDHVKKLAENEFHKLENAYRLAVQGLHNLSIEDLDEIRSYREPPDDVKNCVYLICMLMDEEENWENAKHMMVPVKFISKILKLSIQSINKHKHNELRKRLNNSSILTFENLLQVSVAAARLCQWLRALCDCCDAGERLQNHIDDYSSIEAQVRRNESALGNLHLSLQLTKINIEMANNHLVGCEHQIKRLSENIDILDYKIHEAKALASTIQSNLSELYNDTSNHDATKNFSFWFNILGALGTVYCQTLPIKHRSNPMIIVTIHNAGFWYSCFLHFCPTNREVYHQTTNDQKENLIICEKILQNLPLFKIIQAQPYELMKWFTLNKNFPPELILLYNDRHISYILEAILSILTILWSVRYAHTKQCDNDNVDESMLYLFIYDPDLTGINVIKSLLLTKDDTDESDNISSSKKDQLICDLYIDMKEFISNFNYTIHTIFNKNISSTKNSQIVLWTSFSQYTEIGFKCRQKFRQVDFIPIDLGLSHLECGSALTSCLLDLLPNCNILNSLQKLRIHEIETFEKICEDKIQLLNISNELTNYKLFHSDMNNSITNTNSIQFNVDCLNLTRQHIELVKIFSRLSSNMIHLNELQLQHENLNNQLSIFTNQNNTNGCIINFTRKISLLFHSLEDIQYKDYISFRWPCKRLCEYILSKYDQGLYSSHLENVNEINSPSDLFISYEHERQVLKRIQLLEEKLPTLKGVEKALMNEPLIWTEIVETKLNLFHSLPGFSTKLPIPESHVFLVWISIRPDLFHIISKVFVNHIMAQHITVNNNKEYSSRSFEAEKHLRIDELFQPQIMKRVQRFYSNENDFSSSVIYLILPNELNEFKRKDFFAHDKSGKVVVSNGLINTLNKMAIYSNRTLFPIDCANTTDISYWLSVCGSNTNILPYQRVLIVLQNVHIIHKRMDILLDELLQYGLYNLRYKQIYHLQNQEKLILINKLGICFDIIIDFTCCTSGKQIVSVYNRLPGWLRLKCLPLLFQYESDQLLFTTSSWKVTSLVNKKEKPICYPQENVNDSINEENSQLCLEETDGLYEKIESVKLYECIYNKQDMDKRKQSIDTVWATIEKELMILETTFKELESRYLSSSSLSIKNTSPIFLLTTQYYAYLRSIKYYHHYARKYPSNNYKLFIWLKHQLLIAKHFYQLMNSWDIKKLIGLTLPASIIVNPKSLFDWILYSTLNNSMEQYHIISTIRKPGDKEIFKNGLIITSIRLIIHRNTKKRIHNQTEYNLSSLLKITKVISLQLTTVSNEIFNKMNYINAKWIKSWPPNKDEICPKLPILLTNYNELSKIYIITDYNL</sequence>
<proteinExistence type="predicted"/>
<dbReference type="STRING" id="6185.A0A094ZWV7"/>
<evidence type="ECO:0000313" key="1">
    <source>
        <dbReference type="EMBL" id="KGB39360.1"/>
    </source>
</evidence>
<accession>A0A094ZWV7</accession>
<dbReference type="GO" id="GO:0045505">
    <property type="term" value="F:dynein intermediate chain binding"/>
    <property type="evidence" value="ECO:0007669"/>
    <property type="project" value="InterPro"/>
</dbReference>
<dbReference type="EMBL" id="KL251188">
    <property type="protein sequence ID" value="KGB39360.1"/>
    <property type="molecule type" value="Genomic_DNA"/>
</dbReference>
<dbReference type="Pfam" id="PF12777">
    <property type="entry name" value="MT"/>
    <property type="match status" value="1"/>
</dbReference>
<dbReference type="GO" id="GO:0008569">
    <property type="term" value="F:minus-end-directed microtubule motor activity"/>
    <property type="evidence" value="ECO:0007669"/>
    <property type="project" value="TreeGrafter"/>
</dbReference>